<name>A0A4R6BEC7_9STAP</name>
<organism evidence="2 3">
    <name type="scientific">Macrococcus brunensis</name>
    <dbReference type="NCBI Taxonomy" id="198483"/>
    <lineage>
        <taxon>Bacteria</taxon>
        <taxon>Bacillati</taxon>
        <taxon>Bacillota</taxon>
        <taxon>Bacilli</taxon>
        <taxon>Bacillales</taxon>
        <taxon>Staphylococcaceae</taxon>
        <taxon>Macrococcus</taxon>
    </lineage>
</organism>
<evidence type="ECO:0000313" key="2">
    <source>
        <dbReference type="EMBL" id="TDL98053.1"/>
    </source>
</evidence>
<dbReference type="RefSeq" id="WP_133431756.1">
    <property type="nucleotide sequence ID" value="NZ_SCWA01000007.1"/>
</dbReference>
<dbReference type="Proteomes" id="UP000295310">
    <property type="component" value="Unassembled WGS sequence"/>
</dbReference>
<dbReference type="SUPFAM" id="SSF54909">
    <property type="entry name" value="Dimeric alpha+beta barrel"/>
    <property type="match status" value="1"/>
</dbReference>
<gene>
    <name evidence="2" type="ORF">ERX27_05085</name>
</gene>
<dbReference type="InterPro" id="IPR011008">
    <property type="entry name" value="Dimeric_a/b-barrel"/>
</dbReference>
<protein>
    <submittedName>
        <fullName evidence="2">Cytoplasmic protein</fullName>
    </submittedName>
</protein>
<keyword evidence="3" id="KW-1185">Reference proteome</keyword>
<dbReference type="EMBL" id="SCWA01000007">
    <property type="protein sequence ID" value="TDL98053.1"/>
    <property type="molecule type" value="Genomic_DNA"/>
</dbReference>
<dbReference type="AlphaFoldDB" id="A0A4R6BEC7"/>
<evidence type="ECO:0000259" key="1">
    <source>
        <dbReference type="Pfam" id="PF07978"/>
    </source>
</evidence>
<sequence>MFYRRKYYIVKDHFVETFNLHFNQTNLPNQIKNGARLIGRWMNNKGDGTHEIFAIWEYDSIETYKEIETAVRSDQSHRLKIEAWYDAQGGRRKVFNDYILDVRNEELISTLEDDTFGDINKKT</sequence>
<dbReference type="OrthoDB" id="9816289at2"/>
<accession>A0A4R6BEC7</accession>
<feature type="domain" description="NIPSNAP" evidence="1">
    <location>
        <begin position="8"/>
        <end position="77"/>
    </location>
</feature>
<dbReference type="Gene3D" id="3.30.70.100">
    <property type="match status" value="1"/>
</dbReference>
<proteinExistence type="predicted"/>
<evidence type="ECO:0000313" key="3">
    <source>
        <dbReference type="Proteomes" id="UP000295310"/>
    </source>
</evidence>
<reference evidence="2 3" key="1">
    <citation type="submission" date="2019-01" db="EMBL/GenBank/DDBJ databases">
        <title>Draft genome sequences of the type strains of six Macrococcus species.</title>
        <authorList>
            <person name="Mazhar S."/>
            <person name="Altermann E."/>
            <person name="Hill C."/>
            <person name="Mcauliffe O."/>
        </authorList>
    </citation>
    <scope>NUCLEOTIDE SEQUENCE [LARGE SCALE GENOMIC DNA]</scope>
    <source>
        <strain evidence="2 3">CCM4811</strain>
    </source>
</reference>
<dbReference type="InterPro" id="IPR012577">
    <property type="entry name" value="NIPSNAP"/>
</dbReference>
<comment type="caution">
    <text evidence="2">The sequence shown here is derived from an EMBL/GenBank/DDBJ whole genome shotgun (WGS) entry which is preliminary data.</text>
</comment>
<dbReference type="Pfam" id="PF07978">
    <property type="entry name" value="NIPSNAP"/>
    <property type="match status" value="1"/>
</dbReference>